<feature type="compositionally biased region" description="Basic and acidic residues" evidence="1">
    <location>
        <begin position="183"/>
        <end position="196"/>
    </location>
</feature>
<dbReference type="Proteomes" id="UP000031587">
    <property type="component" value="Unassembled WGS sequence"/>
</dbReference>
<evidence type="ECO:0008006" key="4">
    <source>
        <dbReference type="Google" id="ProtNLM"/>
    </source>
</evidence>
<evidence type="ECO:0000313" key="2">
    <source>
        <dbReference type="EMBL" id="KIF58065.1"/>
    </source>
</evidence>
<proteinExistence type="predicted"/>
<evidence type="ECO:0000313" key="3">
    <source>
        <dbReference type="Proteomes" id="UP000031587"/>
    </source>
</evidence>
<feature type="region of interest" description="Disordered" evidence="1">
    <location>
        <begin position="1"/>
        <end position="58"/>
    </location>
</feature>
<evidence type="ECO:0000256" key="1">
    <source>
        <dbReference type="SAM" id="MobiDB-lite"/>
    </source>
</evidence>
<feature type="compositionally biased region" description="Basic and acidic residues" evidence="1">
    <location>
        <begin position="146"/>
        <end position="175"/>
    </location>
</feature>
<sequence length="461" mass="51402">MPVKPPTKGAGPVDVHFKPPADGAVSGPTIRPGGHFTQPDPPAFSGGSRAPHDRTGEVVSPPASITVHEAQPTIEIPASGQQSLEAYHVPGAGRLTEIDADGFRTFKGRQFAELPDQAIVQVSADPQTGLYRARLASELNPSGPVLERDSDGRRWHPLQEFDTDRFRTPDPRSEVDSPLETMPHPEGDEGRSRQDASDDEFELASESMQIKPYTEQELAAMRHEVRYSFRANRLASYDRTNNGKYPLRDPQGRPVRIRKLETLVTLRTGERYRSELIKPYIKFEGYEDVARLYEEKLELRTFTSADVKVPGEKALIGQLMVVANKRITRGEALGLYGGTISRAGLLRPEEQTYTMLAGTYLHYGPGRFIEEPLVVIGDNIVSRINTNFEYDAADKPVRQAAGGYNVNIIGFKVEADLQIGTRFERRRYILSALFAADDIPAGTELRCKYNYSEQDMKLLFP</sequence>
<feature type="region of interest" description="Disordered" evidence="1">
    <location>
        <begin position="141"/>
        <end position="207"/>
    </location>
</feature>
<protein>
    <recommendedName>
        <fullName evidence="4">SET domain-containing protein</fullName>
    </recommendedName>
</protein>
<reference evidence="2 3" key="1">
    <citation type="submission" date="2014-11" db="EMBL/GenBank/DDBJ databases">
        <title>Draft genome sequence of Pseudomonas fluorescens strains SF4c SF39a.</title>
        <authorList>
            <person name="Underwood G.E."/>
            <person name="Ly L.K."/>
            <person name="Bitzer A.S."/>
            <person name="Godino A."/>
            <person name="Bucci V."/>
            <person name="Fischer S."/>
            <person name="Silby M.W."/>
        </authorList>
    </citation>
    <scope>NUCLEOTIDE SEQUENCE [LARGE SCALE GENOMIC DNA]</scope>
    <source>
        <strain evidence="2 3">SF4c</strain>
    </source>
</reference>
<gene>
    <name evidence="2" type="ORF">QS95_20675</name>
</gene>
<organism evidence="2 3">
    <name type="scientific">Pseudomonas fluorescens</name>
    <dbReference type="NCBI Taxonomy" id="294"/>
    <lineage>
        <taxon>Bacteria</taxon>
        <taxon>Pseudomonadati</taxon>
        <taxon>Pseudomonadota</taxon>
        <taxon>Gammaproteobacteria</taxon>
        <taxon>Pseudomonadales</taxon>
        <taxon>Pseudomonadaceae</taxon>
        <taxon>Pseudomonas</taxon>
    </lineage>
</organism>
<comment type="caution">
    <text evidence="2">The sequence shown here is derived from an EMBL/GenBank/DDBJ whole genome shotgun (WGS) entry which is preliminary data.</text>
</comment>
<dbReference type="AlphaFoldDB" id="A0AAE2A581"/>
<dbReference type="EMBL" id="JTGH01000016">
    <property type="protein sequence ID" value="KIF58065.1"/>
    <property type="molecule type" value="Genomic_DNA"/>
</dbReference>
<dbReference type="RefSeq" id="WP_039770862.1">
    <property type="nucleotide sequence ID" value="NZ_JTGH01000016.1"/>
</dbReference>
<accession>A0AAE2A581</accession>
<name>A0AAE2A581_PSEFL</name>